<dbReference type="EMBL" id="JAENRR010000033">
    <property type="protein sequence ID" value="MBK3518387.1"/>
    <property type="molecule type" value="Genomic_DNA"/>
</dbReference>
<organism evidence="2 3">
    <name type="scientific">Carboxylicivirga marina</name>
    <dbReference type="NCBI Taxonomy" id="2800988"/>
    <lineage>
        <taxon>Bacteria</taxon>
        <taxon>Pseudomonadati</taxon>
        <taxon>Bacteroidota</taxon>
        <taxon>Bacteroidia</taxon>
        <taxon>Marinilabiliales</taxon>
        <taxon>Marinilabiliaceae</taxon>
        <taxon>Carboxylicivirga</taxon>
    </lineage>
</organism>
<accession>A0ABS1HL39</accession>
<comment type="caution">
    <text evidence="2">The sequence shown here is derived from an EMBL/GenBank/DDBJ whole genome shotgun (WGS) entry which is preliminary data.</text>
</comment>
<protein>
    <recommendedName>
        <fullName evidence="4">DUF3098 domain-containing protein</fullName>
    </recommendedName>
</protein>
<dbReference type="RefSeq" id="WP_200465615.1">
    <property type="nucleotide sequence ID" value="NZ_JAENRR010000033.1"/>
</dbReference>
<name>A0ABS1HL39_9BACT</name>
<feature type="transmembrane region" description="Helical" evidence="1">
    <location>
        <begin position="7"/>
        <end position="25"/>
    </location>
</feature>
<keyword evidence="1" id="KW-0812">Transmembrane</keyword>
<evidence type="ECO:0000256" key="1">
    <source>
        <dbReference type="SAM" id="Phobius"/>
    </source>
</evidence>
<keyword evidence="1" id="KW-1133">Transmembrane helix</keyword>
<dbReference type="Proteomes" id="UP000605676">
    <property type="component" value="Unassembled WGS sequence"/>
</dbReference>
<reference evidence="2 3" key="1">
    <citation type="submission" date="2021-01" db="EMBL/GenBank/DDBJ databases">
        <title>Carboxyliciviraga sp.nov., isolated from coastal sediments.</title>
        <authorList>
            <person name="Lu D."/>
            <person name="Zhang T."/>
        </authorList>
    </citation>
    <scope>NUCLEOTIDE SEQUENCE [LARGE SCALE GENOMIC DNA]</scope>
    <source>
        <strain evidence="2 3">N1Y132</strain>
    </source>
</reference>
<evidence type="ECO:0008006" key="4">
    <source>
        <dbReference type="Google" id="ProtNLM"/>
    </source>
</evidence>
<feature type="transmembrane region" description="Helical" evidence="1">
    <location>
        <begin position="31"/>
        <end position="51"/>
    </location>
</feature>
<keyword evidence="3" id="KW-1185">Reference proteome</keyword>
<sequence length="56" mass="6045">MNTFLKNFGIILIILGVVVLGFYSMNNPTSNTPLIFAALLMIGGIGAHVILNRIID</sequence>
<evidence type="ECO:0000313" key="3">
    <source>
        <dbReference type="Proteomes" id="UP000605676"/>
    </source>
</evidence>
<gene>
    <name evidence="2" type="ORF">JIV24_13670</name>
</gene>
<keyword evidence="1" id="KW-0472">Membrane</keyword>
<evidence type="ECO:0000313" key="2">
    <source>
        <dbReference type="EMBL" id="MBK3518387.1"/>
    </source>
</evidence>
<proteinExistence type="predicted"/>